<evidence type="ECO:0000259" key="10">
    <source>
        <dbReference type="Pfam" id="PF12932"/>
    </source>
</evidence>
<feature type="compositionally biased region" description="Pro residues" evidence="8">
    <location>
        <begin position="290"/>
        <end position="308"/>
    </location>
</feature>
<dbReference type="HOGENOM" id="CLU_001760_0_0_1"/>
<keyword evidence="7" id="KW-0072">Autophagy</keyword>
<feature type="compositionally biased region" description="Polar residues" evidence="8">
    <location>
        <begin position="1330"/>
        <end position="1347"/>
    </location>
</feature>
<keyword evidence="5 7" id="KW-0931">ER-Golgi transport</keyword>
<evidence type="ECO:0000256" key="4">
    <source>
        <dbReference type="ARBA" id="ARBA00022824"/>
    </source>
</evidence>
<dbReference type="PANTHER" id="PTHR13402">
    <property type="entry name" value="RGPR-RELATED"/>
    <property type="match status" value="1"/>
</dbReference>
<feature type="compositionally biased region" description="Low complexity" evidence="8">
    <location>
        <begin position="101"/>
        <end position="128"/>
    </location>
</feature>
<proteinExistence type="inferred from homology"/>
<feature type="compositionally biased region" description="Polar residues" evidence="8">
    <location>
        <begin position="135"/>
        <end position="152"/>
    </location>
</feature>
<feature type="domain" description="Sec16 central conserved" evidence="10">
    <location>
        <begin position="650"/>
        <end position="787"/>
    </location>
</feature>
<dbReference type="GO" id="GO:0006914">
    <property type="term" value="P:autophagy"/>
    <property type="evidence" value="ECO:0007669"/>
    <property type="project" value="UniProtKB-KW"/>
</dbReference>
<keyword evidence="3 7" id="KW-0813">Transport</keyword>
<dbReference type="Gene3D" id="1.25.40.1030">
    <property type="match status" value="1"/>
</dbReference>
<feature type="compositionally biased region" description="Low complexity" evidence="8">
    <location>
        <begin position="1232"/>
        <end position="1245"/>
    </location>
</feature>
<feature type="compositionally biased region" description="Pro residues" evidence="8">
    <location>
        <begin position="262"/>
        <end position="281"/>
    </location>
</feature>
<reference evidence="11 12" key="1">
    <citation type="journal article" date="2011" name="PLoS Pathog.">
        <title>Endophytic Life Strategies Decoded by Genome and Transcriptome Analyses of the Mutualistic Root Symbiont Piriformospora indica.</title>
        <authorList>
            <person name="Zuccaro A."/>
            <person name="Lahrmann U."/>
            <person name="Guldener U."/>
            <person name="Langen G."/>
            <person name="Pfiffi S."/>
            <person name="Biedenkopf D."/>
            <person name="Wong P."/>
            <person name="Samans B."/>
            <person name="Grimm C."/>
            <person name="Basiewicz M."/>
            <person name="Murat C."/>
            <person name="Martin F."/>
            <person name="Kogel K.H."/>
        </authorList>
    </citation>
    <scope>NUCLEOTIDE SEQUENCE [LARGE SCALE GENOMIC DNA]</scope>
    <source>
        <strain evidence="11 12">DSM 11827</strain>
    </source>
</reference>
<feature type="compositionally biased region" description="Polar residues" evidence="8">
    <location>
        <begin position="43"/>
        <end position="83"/>
    </location>
</feature>
<feature type="compositionally biased region" description="Low complexity" evidence="8">
    <location>
        <begin position="309"/>
        <end position="319"/>
    </location>
</feature>
<dbReference type="Pfam" id="PF12931">
    <property type="entry name" value="TPR_Sec16"/>
    <property type="match status" value="1"/>
</dbReference>
<dbReference type="EMBL" id="CAFZ01000007">
    <property type="protein sequence ID" value="CCA66925.1"/>
    <property type="molecule type" value="Genomic_DNA"/>
</dbReference>
<feature type="region of interest" description="Disordered" evidence="8">
    <location>
        <begin position="1"/>
        <end position="537"/>
    </location>
</feature>
<dbReference type="CDD" id="cd09233">
    <property type="entry name" value="ACE1-Sec16-like"/>
    <property type="match status" value="1"/>
</dbReference>
<feature type="compositionally biased region" description="Polar residues" evidence="8">
    <location>
        <begin position="327"/>
        <end position="348"/>
    </location>
</feature>
<evidence type="ECO:0000256" key="1">
    <source>
        <dbReference type="ARBA" id="ARBA00004397"/>
    </source>
</evidence>
<feature type="compositionally biased region" description="Pro residues" evidence="8">
    <location>
        <begin position="1517"/>
        <end position="1533"/>
    </location>
</feature>
<feature type="compositionally biased region" description="Polar residues" evidence="8">
    <location>
        <begin position="432"/>
        <end position="443"/>
    </location>
</feature>
<protein>
    <recommendedName>
        <fullName evidence="7">Protein transport protein sec16</fullName>
    </recommendedName>
</protein>
<feature type="region of interest" description="Disordered" evidence="8">
    <location>
        <begin position="1482"/>
        <end position="1617"/>
    </location>
</feature>
<dbReference type="GO" id="GO:0007030">
    <property type="term" value="P:Golgi organization"/>
    <property type="evidence" value="ECO:0007669"/>
    <property type="project" value="TreeGrafter"/>
</dbReference>
<dbReference type="GO" id="GO:0070973">
    <property type="term" value="P:protein localization to endoplasmic reticulum exit site"/>
    <property type="evidence" value="ECO:0007669"/>
    <property type="project" value="TreeGrafter"/>
</dbReference>
<keyword evidence="7" id="KW-0653">Protein transport</keyword>
<dbReference type="InterPro" id="IPR024298">
    <property type="entry name" value="Sec16_Sec23-bd"/>
</dbReference>
<feature type="compositionally biased region" description="Pro residues" evidence="8">
    <location>
        <begin position="590"/>
        <end position="601"/>
    </location>
</feature>
<sequence length="1617" mass="169838">MDQRTADSLFGTGDDSAADFFADNSVTQEEPTASESLEHSHDYTTTQNYEQHQDAQQSNTSYDPYGQLKSTPTVRSQTSSQGIPPTDPYAPHTNGYQPQVYTPSVTSSPPSTYTAPAAHASTADPYASISARPTPKQTNYSPYTPAPNYSPQTYAPATSYAPPANAYNPLPSLDVPKPPPPTSIDVSKYRSTPNAYDPPIRTTPVAKPRSSYSNAPAPPFGHNPAGAPYQRAPANPPPSTSPGYFPPGAVHGQPPMRNTQQAPPPHNLPPLPRAGSIPPPHVARAMSPYAPNPNVPPPPSSVPPPPRPSSTSSNRSVNNYARPPSTTPSAGTHSRPTSAASVTRQTMKSPPRAPSAATRVSEPLLAVAESELTPRPEFTYNESLDMESDPTPRVPNMTGANDYLQDRHVEEAGIEEPYPPPETDEIVENLHNRTSSNASNASQPKAMDPYAPIQRPANTEPARSSSFTAPPPPVQHSVPPPAPKSVPPPPKANPYAPRSTISPPPPKSGLTPSSSFSDRYGPGASLIPPPAPAQPISMLAAVDPSPIIDLSHSPPNQRVPISHDPYNAVGQASRRSTMSEESHLGLTRQPAPPPPAAYHYAPPPIVAEPPMLGSPQYVSAPAAPVVPSAYAPSPSLLGTNDPLGRASVRVPIFSFGFGGRVVSCFHNNPGMGAFDGMAPGRPSTALTVKLLKDVVPTSAYDVTEGSFPGPLFNDQGPGGATSVLQTTGAAIKAKKTALLQWLDSRITEAEGGFMYVGTTGGEAGAAAKAEGKVVLLKLLKIWVENDGKLSGSPAIDEAIKTTLLGPASEVGTLGGAPAPAFAYAMNGPVSSVYGDGGREPVVASYQVKASTLDQIQDLLLRGDRKQAYRVALDARLWAHALLISRGLDEESWKEVAHEFIKMELTPPAGADNSLSIADNRESLRLAYGLFAGDGPAALKLLIPPKQLGMAVQGLGGQFPNGPLLLDQPATEATSVPDHVWVQWKKLLAATISNQPPGNTNATTALGDYLMANNWVEAAHCCYMLSLGTSLFTGVGAPGVRAILFGSANPSVHPSFRADLSSILFSEVAEFAMSLLPTVKGQEPFHGVQHLQAYRFWHATCLAEMGEITLAKRYTDAIGVTMRSNTRGSPYFTTTFLQQLEELQDRLIEAPHADKTKAWISKPTVRSFNNWLTGGLEKLIQGDELPQGEEASQGKKSLEITPQVGPFSHYSSISSATPSTHPSPSPSFANLHSASSSIGRSGSAAGMRPPPTHAATLPAPPPPPRAASAVDFSKGRASPIAKPSSAGAAVTSFPNRYQPPSNPVIQTPGTQSTAPEASEDAPKPLYATWWGESNDTDGVTPTATTFMSNDGDAGNFISLMDTDQTLVPSSSASTVGKNTSQRVEMDDDLEDLGFGNSKKPKKEDVDNDMDGEAAKKDSPTASKAPTPAPQAAQPAQDPGAAPAKGWFSWIRRSDSTPKPVRAKLGEENAFYYDENLKKWVNKRAGAEAATGPSVPPPPPARAQTASPSRAGIAVNTATPPPPRAASVVQPPPPHSGLAPPSRPSSSLSAASTDSPLSVSDSAPPSRGSPAPQSGMPPPPRALGQTPPPPSGSASPAGSVRSGAKRNPRSRYVDVFQAS</sequence>
<evidence type="ECO:0000256" key="6">
    <source>
        <dbReference type="ARBA" id="ARBA00024687"/>
    </source>
</evidence>
<evidence type="ECO:0000259" key="9">
    <source>
        <dbReference type="Pfam" id="PF12931"/>
    </source>
</evidence>
<evidence type="ECO:0000313" key="11">
    <source>
        <dbReference type="EMBL" id="CCA66925.1"/>
    </source>
</evidence>
<dbReference type="OMA" id="YKSPYDL"/>
<dbReference type="eggNOG" id="KOG1913">
    <property type="taxonomic scope" value="Eukaryota"/>
</dbReference>
<name>G4T6J2_SERID</name>
<feature type="compositionally biased region" description="Low complexity" evidence="8">
    <location>
        <begin position="153"/>
        <end position="175"/>
    </location>
</feature>
<keyword evidence="4 7" id="KW-0256">Endoplasmic reticulum</keyword>
<evidence type="ECO:0000256" key="3">
    <source>
        <dbReference type="ARBA" id="ARBA00022448"/>
    </source>
</evidence>
<feature type="compositionally biased region" description="Low complexity" evidence="8">
    <location>
        <begin position="1418"/>
        <end position="1444"/>
    </location>
</feature>
<evidence type="ECO:0000256" key="2">
    <source>
        <dbReference type="ARBA" id="ARBA00005927"/>
    </source>
</evidence>
<evidence type="ECO:0000256" key="8">
    <source>
        <dbReference type="SAM" id="MobiDB-lite"/>
    </source>
</evidence>
<dbReference type="GO" id="GO:0012507">
    <property type="term" value="C:ER to Golgi transport vesicle membrane"/>
    <property type="evidence" value="ECO:0007669"/>
    <property type="project" value="TreeGrafter"/>
</dbReference>
<dbReference type="PANTHER" id="PTHR13402:SF6">
    <property type="entry name" value="SECRETORY 16, ISOFORM I"/>
    <property type="match status" value="1"/>
</dbReference>
<feature type="compositionally biased region" description="Polar residues" evidence="8">
    <location>
        <begin position="24"/>
        <end position="35"/>
    </location>
</feature>
<comment type="function">
    <text evidence="6 7">Involved in the initiation of assembly of the COPII coat required for the formation of transport vesicles from the endoplasmic reticulum (ER) and the selection of cargo molecules. Also involved in autophagy.</text>
</comment>
<feature type="compositionally biased region" description="Low complexity" evidence="8">
    <location>
        <begin position="14"/>
        <end position="23"/>
    </location>
</feature>
<feature type="region of interest" description="Disordered" evidence="8">
    <location>
        <begin position="1208"/>
        <end position="1467"/>
    </location>
</feature>
<feature type="compositionally biased region" description="Low complexity" evidence="8">
    <location>
        <begin position="1534"/>
        <end position="1556"/>
    </location>
</feature>
<accession>G4T6J2</accession>
<evidence type="ECO:0000313" key="12">
    <source>
        <dbReference type="Proteomes" id="UP000007148"/>
    </source>
</evidence>
<organism evidence="11 12">
    <name type="scientific">Serendipita indica (strain DSM 11827)</name>
    <name type="common">Root endophyte fungus</name>
    <name type="synonym">Piriformospora indica</name>
    <dbReference type="NCBI Taxonomy" id="1109443"/>
    <lineage>
        <taxon>Eukaryota</taxon>
        <taxon>Fungi</taxon>
        <taxon>Dikarya</taxon>
        <taxon>Basidiomycota</taxon>
        <taxon>Agaricomycotina</taxon>
        <taxon>Agaricomycetes</taxon>
        <taxon>Sebacinales</taxon>
        <taxon>Serendipitaceae</taxon>
        <taxon>Serendipita</taxon>
    </lineage>
</organism>
<dbReference type="Proteomes" id="UP000007148">
    <property type="component" value="Unassembled WGS sequence"/>
</dbReference>
<feature type="compositionally biased region" description="Pro residues" evidence="8">
    <location>
        <begin position="469"/>
        <end position="492"/>
    </location>
</feature>
<feature type="compositionally biased region" description="Polar residues" evidence="8">
    <location>
        <begin position="1360"/>
        <end position="1381"/>
    </location>
</feature>
<dbReference type="GO" id="GO:0015031">
    <property type="term" value="P:protein transport"/>
    <property type="evidence" value="ECO:0007669"/>
    <property type="project" value="UniProtKB-KW"/>
</dbReference>
<evidence type="ECO:0000256" key="5">
    <source>
        <dbReference type="ARBA" id="ARBA00022892"/>
    </source>
</evidence>
<feature type="compositionally biased region" description="Polar residues" evidence="8">
    <location>
        <begin position="1291"/>
        <end position="1314"/>
    </location>
</feature>
<dbReference type="GO" id="GO:0070971">
    <property type="term" value="C:endoplasmic reticulum exit site"/>
    <property type="evidence" value="ECO:0007669"/>
    <property type="project" value="TreeGrafter"/>
</dbReference>
<feature type="compositionally biased region" description="Pro residues" evidence="8">
    <location>
        <begin position="1573"/>
        <end position="1589"/>
    </location>
</feature>
<keyword evidence="12" id="KW-1185">Reference proteome</keyword>
<dbReference type="OrthoDB" id="8918678at2759"/>
<feature type="region of interest" description="Disordered" evidence="8">
    <location>
        <begin position="572"/>
        <end position="601"/>
    </location>
</feature>
<gene>
    <name evidence="11" type="ORF">PIIN_00764</name>
</gene>
<keyword evidence="7" id="KW-0472">Membrane</keyword>
<dbReference type="Pfam" id="PF12932">
    <property type="entry name" value="Sec16"/>
    <property type="match status" value="1"/>
</dbReference>
<evidence type="ECO:0000256" key="7">
    <source>
        <dbReference type="RuleBase" id="RU364101"/>
    </source>
</evidence>
<comment type="caution">
    <text evidence="11">The sequence shown here is derived from an EMBL/GenBank/DDBJ whole genome shotgun (WGS) entry which is preliminary data.</text>
</comment>
<feature type="compositionally biased region" description="Low complexity" evidence="8">
    <location>
        <begin position="1500"/>
        <end position="1509"/>
    </location>
</feature>
<feature type="compositionally biased region" description="Low complexity" evidence="8">
    <location>
        <begin position="1208"/>
        <end position="1221"/>
    </location>
</feature>
<dbReference type="InterPro" id="IPR024340">
    <property type="entry name" value="Sec16_CCD"/>
</dbReference>
<dbReference type="InParanoid" id="G4T6J2"/>
<dbReference type="GO" id="GO:0016192">
    <property type="term" value="P:vesicle-mediated transport"/>
    <property type="evidence" value="ECO:0007669"/>
    <property type="project" value="UniProtKB-KW"/>
</dbReference>
<feature type="domain" description="Sec16 Sec23-binding" evidence="9">
    <location>
        <begin position="855"/>
        <end position="1182"/>
    </location>
</feature>
<feature type="compositionally biased region" description="Low complexity" evidence="8">
    <location>
        <begin position="1590"/>
        <end position="1600"/>
    </location>
</feature>
<comment type="subcellular location">
    <subcellularLocation>
        <location evidence="1">Endoplasmic reticulum membrane</location>
        <topology evidence="1">Peripheral membrane protein</topology>
        <orientation evidence="1">Cytoplasmic side</orientation>
    </subcellularLocation>
</comment>
<dbReference type="STRING" id="1109443.G4T6J2"/>
<dbReference type="GO" id="GO:0005789">
    <property type="term" value="C:endoplasmic reticulum membrane"/>
    <property type="evidence" value="ECO:0007669"/>
    <property type="project" value="UniProtKB-SubCell"/>
</dbReference>
<feature type="compositionally biased region" description="Pro residues" evidence="8">
    <location>
        <begin position="1247"/>
        <end position="1264"/>
    </location>
</feature>
<comment type="similarity">
    <text evidence="2 7">Belongs to the SEC16 family.</text>
</comment>